<accession>A0A1C0AKE2</accession>
<name>A0A1C0AKE2_9ACTN</name>
<dbReference type="Gene3D" id="1.10.287.1120">
    <property type="entry name" value="Bipartite methylase S protein"/>
    <property type="match status" value="1"/>
</dbReference>
<dbReference type="Pfam" id="PF01420">
    <property type="entry name" value="Methylase_S"/>
    <property type="match status" value="1"/>
</dbReference>
<proteinExistence type="inferred from homology"/>
<dbReference type="RefSeq" id="WP_068752079.1">
    <property type="nucleotide sequence ID" value="NZ_LR214441.1"/>
</dbReference>
<dbReference type="GO" id="GO:0009307">
    <property type="term" value="P:DNA restriction-modification system"/>
    <property type="evidence" value="ECO:0007669"/>
    <property type="project" value="UniProtKB-KW"/>
</dbReference>
<comment type="caution">
    <text evidence="4">The sequence shown here is derived from an EMBL/GenBank/DDBJ whole genome shotgun (WGS) entry which is preliminary data.</text>
</comment>
<keyword evidence="2" id="KW-0680">Restriction system</keyword>
<keyword evidence="3" id="KW-0238">DNA-binding</keyword>
<dbReference type="AlphaFoldDB" id="A0A1C0AKE2"/>
<dbReference type="InterPro" id="IPR052021">
    <property type="entry name" value="Type-I_RS_S_subunit"/>
</dbReference>
<evidence type="ECO:0000256" key="3">
    <source>
        <dbReference type="ARBA" id="ARBA00023125"/>
    </source>
</evidence>
<dbReference type="REBASE" id="171597">
    <property type="entry name" value="S.Tla7ORF6695P"/>
</dbReference>
<gene>
    <name evidence="4" type="ORF">BCR15_06690</name>
</gene>
<dbReference type="EMBL" id="MBQD01000023">
    <property type="protein sequence ID" value="OCL32973.1"/>
    <property type="molecule type" value="Genomic_DNA"/>
</dbReference>
<evidence type="ECO:0000256" key="2">
    <source>
        <dbReference type="ARBA" id="ARBA00022747"/>
    </source>
</evidence>
<dbReference type="GO" id="GO:0003677">
    <property type="term" value="F:DNA binding"/>
    <property type="evidence" value="ECO:0007669"/>
    <property type="project" value="UniProtKB-KW"/>
</dbReference>
<evidence type="ECO:0000256" key="1">
    <source>
        <dbReference type="ARBA" id="ARBA00010923"/>
    </source>
</evidence>
<protein>
    <submittedName>
        <fullName evidence="4">Uncharacterized protein</fullName>
    </submittedName>
</protein>
<comment type="similarity">
    <text evidence="1">Belongs to the type-I restriction system S methylase family.</text>
</comment>
<dbReference type="Gene3D" id="3.90.220.20">
    <property type="entry name" value="DNA methylase specificity domains"/>
    <property type="match status" value="1"/>
</dbReference>
<dbReference type="REBASE" id="443436">
    <property type="entry name" value="S.TlaTLAEORF12P"/>
</dbReference>
<keyword evidence="5" id="KW-1185">Reference proteome</keyword>
<reference evidence="5" key="1">
    <citation type="submission" date="2016-07" db="EMBL/GenBank/DDBJ databases">
        <authorList>
            <person name="Florea S."/>
            <person name="Webb J.S."/>
            <person name="Jaromczyk J."/>
            <person name="Schardl C.L."/>
        </authorList>
    </citation>
    <scope>NUCLEOTIDE SEQUENCE [LARGE SCALE GENOMIC DNA]</scope>
    <source>
        <strain evidence="5">IPBSL-7</strain>
    </source>
</reference>
<evidence type="ECO:0000313" key="4">
    <source>
        <dbReference type="EMBL" id="OCL32973.1"/>
    </source>
</evidence>
<dbReference type="SUPFAM" id="SSF116734">
    <property type="entry name" value="DNA methylase specificity domain"/>
    <property type="match status" value="1"/>
</dbReference>
<dbReference type="PANTHER" id="PTHR30408">
    <property type="entry name" value="TYPE-1 RESTRICTION ENZYME ECOKI SPECIFICITY PROTEIN"/>
    <property type="match status" value="1"/>
</dbReference>
<evidence type="ECO:0000313" key="5">
    <source>
        <dbReference type="Proteomes" id="UP000093501"/>
    </source>
</evidence>
<dbReference type="PANTHER" id="PTHR30408:SF12">
    <property type="entry name" value="TYPE I RESTRICTION ENZYME MJAVIII SPECIFICITY SUBUNIT"/>
    <property type="match status" value="1"/>
</dbReference>
<sequence>MTTTVPNGWTEEHFADIADYSIGRTPARARSDYWVDDGGNVPWVAISDMKAHGTVKVTKETISGLALKESFGGRFVPAGTLLMSFKLTIGRVATLGIDACHNEAIMSIYPHEGINQRYLGYYLSQVDYSEHRDRQIKGNTLNKAKIDRIPVLLPPEPEQEAIADVLDLIVRAQQLGARLTSLAEGLRTTAMDQLMTGRLAVDELDLTALPRPTEPLAVVS</sequence>
<dbReference type="CDD" id="cd17244">
    <property type="entry name" value="RMtype1_S_Apa101655I-TRD2-CR2_like"/>
    <property type="match status" value="1"/>
</dbReference>
<dbReference type="InterPro" id="IPR044946">
    <property type="entry name" value="Restrct_endonuc_typeI_TRD_sf"/>
</dbReference>
<dbReference type="Proteomes" id="UP000093501">
    <property type="component" value="Unassembled WGS sequence"/>
</dbReference>
<dbReference type="InterPro" id="IPR000055">
    <property type="entry name" value="Restrct_endonuc_typeI_TRD"/>
</dbReference>
<organism evidence="4 5">
    <name type="scientific">Tessaracoccus lapidicaptus</name>
    <dbReference type="NCBI Taxonomy" id="1427523"/>
    <lineage>
        <taxon>Bacteria</taxon>
        <taxon>Bacillati</taxon>
        <taxon>Actinomycetota</taxon>
        <taxon>Actinomycetes</taxon>
        <taxon>Propionibacteriales</taxon>
        <taxon>Propionibacteriaceae</taxon>
        <taxon>Tessaracoccus</taxon>
    </lineage>
</organism>